<dbReference type="RefSeq" id="WP_015431471.1">
    <property type="nucleotide sequence ID" value="NZ_CP006954.1"/>
</dbReference>
<evidence type="ECO:0000313" key="5">
    <source>
        <dbReference type="EMBL" id="AHG82839.1"/>
    </source>
</evidence>
<dbReference type="GO" id="GO:0016646">
    <property type="term" value="F:oxidoreductase activity, acting on the CH-NH group of donors, NAD or NADP as acceptor"/>
    <property type="evidence" value="ECO:0007669"/>
    <property type="project" value="UniProtKB-ARBA"/>
</dbReference>
<dbReference type="InterPro" id="IPR052174">
    <property type="entry name" value="Flavoredoxin"/>
</dbReference>
<evidence type="ECO:0000313" key="6">
    <source>
        <dbReference type="Proteomes" id="UP000019091"/>
    </source>
</evidence>
<dbReference type="InterPro" id="IPR012349">
    <property type="entry name" value="Split_barrel_FMN-bd"/>
</dbReference>
<dbReference type="EMBL" id="CP006954">
    <property type="protein sequence ID" value="AHG82839.1"/>
    <property type="molecule type" value="Genomic_DNA"/>
</dbReference>
<feature type="domain" description="Flavin reductase like" evidence="4">
    <location>
        <begin position="13"/>
        <end position="158"/>
    </location>
</feature>
<dbReference type="PANTHER" id="PTHR43567">
    <property type="entry name" value="FLAVOREDOXIN-RELATED-RELATED"/>
    <property type="match status" value="1"/>
</dbReference>
<accession>A0A4V7ICW1</accession>
<dbReference type="Proteomes" id="UP000019091">
    <property type="component" value="Chromosome"/>
</dbReference>
<sequence length="192" mass="21662">MAIKPVEISKFYRLVNHGPTAMISAKHNHIENVMSASWVCALDFAPQAKMMIVVDKAAYTRTLIEQSGYFAVQVPTVAQAELVLDMGESRKENPHKLDNVPLFYLENVDIPLVEGCAAWIICRVIDEPHNQQVHDLFIGEVISAWADDQMFDNGRWKFDELPDDLKTLHYVAGGQFYQIGKGFNLSRGPNVE</sequence>
<dbReference type="SMART" id="SM00903">
    <property type="entry name" value="Flavin_Reduct"/>
    <property type="match status" value="1"/>
</dbReference>
<dbReference type="SUPFAM" id="SSF50475">
    <property type="entry name" value="FMN-binding split barrel"/>
    <property type="match status" value="1"/>
</dbReference>
<comment type="cofactor">
    <cofactor evidence="1">
        <name>FMN</name>
        <dbReference type="ChEBI" id="CHEBI:58210"/>
    </cofactor>
</comment>
<reference evidence="5 6" key="1">
    <citation type="journal article" date="2014" name="Genome Announc.">
        <title>Complete Closed Genome Sequences of Three Bibersteinia trehalosi Nasopharyngeal Isolates from Cattle with Shipping Fever.</title>
        <authorList>
            <person name="Harhay G.P."/>
            <person name="McVey D.S."/>
            <person name="Koren S."/>
            <person name="Phillippy A.M."/>
            <person name="Bono J."/>
            <person name="Harhay D.M."/>
            <person name="Clawson M.L."/>
            <person name="Heaton M.P."/>
            <person name="Chitko-McKown C.G."/>
            <person name="Korlach J."/>
            <person name="Smith T.P."/>
        </authorList>
    </citation>
    <scope>NUCLEOTIDE SEQUENCE [LARGE SCALE GENOMIC DNA]</scope>
    <source>
        <strain evidence="5 6">USDA-ARS-USMARC-188</strain>
    </source>
</reference>
<dbReference type="OrthoDB" id="9792436at2"/>
<proteinExistence type="inferred from homology"/>
<comment type="similarity">
    <text evidence="3">Belongs to the flavoredoxin family.</text>
</comment>
<evidence type="ECO:0000256" key="1">
    <source>
        <dbReference type="ARBA" id="ARBA00001917"/>
    </source>
</evidence>
<dbReference type="GO" id="GO:0010181">
    <property type="term" value="F:FMN binding"/>
    <property type="evidence" value="ECO:0007669"/>
    <property type="project" value="InterPro"/>
</dbReference>
<dbReference type="InterPro" id="IPR002563">
    <property type="entry name" value="Flavin_Rdtase-like_dom"/>
</dbReference>
<evidence type="ECO:0000259" key="4">
    <source>
        <dbReference type="SMART" id="SM00903"/>
    </source>
</evidence>
<organism evidence="5 6">
    <name type="scientific">Bibersteinia trehalosi USDA-ARS-USMARC-188</name>
    <dbReference type="NCBI Taxonomy" id="1263829"/>
    <lineage>
        <taxon>Bacteria</taxon>
        <taxon>Pseudomonadati</taxon>
        <taxon>Pseudomonadota</taxon>
        <taxon>Gammaproteobacteria</taxon>
        <taxon>Pasteurellales</taxon>
        <taxon>Pasteurellaceae</taxon>
        <taxon>Bibersteinia</taxon>
    </lineage>
</organism>
<name>A0A4V7ICW1_BIBTR</name>
<dbReference type="KEGG" id="btre:F542_21310"/>
<dbReference type="Gene3D" id="2.30.110.10">
    <property type="entry name" value="Electron Transport, Fmn-binding Protein, Chain A"/>
    <property type="match status" value="1"/>
</dbReference>
<gene>
    <name evidence="5" type="ORF">F542_21310</name>
</gene>
<dbReference type="Pfam" id="PF01613">
    <property type="entry name" value="Flavin_Reduct"/>
    <property type="match status" value="1"/>
</dbReference>
<dbReference type="AlphaFoldDB" id="A0A4V7ICW1"/>
<dbReference type="PANTHER" id="PTHR43567:SF1">
    <property type="entry name" value="FLAVOREDOXIN"/>
    <property type="match status" value="1"/>
</dbReference>
<evidence type="ECO:0000256" key="2">
    <source>
        <dbReference type="ARBA" id="ARBA00022630"/>
    </source>
</evidence>
<protein>
    <submittedName>
        <fullName evidence="5">Reductase</fullName>
    </submittedName>
</protein>
<keyword evidence="2" id="KW-0285">Flavoprotein</keyword>
<evidence type="ECO:0000256" key="3">
    <source>
        <dbReference type="ARBA" id="ARBA00038054"/>
    </source>
</evidence>